<name>A0ABY2EDA9_9MICO</name>
<dbReference type="InterPro" id="IPR014016">
    <property type="entry name" value="UvrD-like_ATP-bd"/>
</dbReference>
<sequence>MTRRGSVPDAAIRLEQQYLDGLYARVEELREETEAALAATNRAGADGADGPRGLVDRDAQASRLSERRANLDRAEHGLCFGRLDRRDGSATYIGRMGLRDADLNPLLVDWRAPVASDFYTATAASGTDVQRRRHIRTQGRTVVGVNDELLDLDRAPDNDLVGEGALMEALTAHRTGRMGEIVATLQGEQDEVIRADADGILVVQGGPGTGKTAVALHRAAYLLYTYPRIAEQGVLVVGPSPVFLAYIEQVLPSLGETQVVLATPDTLLPGTAVTRAESPDAARVKGDITMAGVLGSAVRARQEMPDGVDVTFAGDVLRVAGPVLVDAAERARRTGLAHNPARRVFAEGLWSHLTELVRDRDRQLLEDTEKGFEKELRSADAAIARQADQLPSAVEGGGTEVTGTAGEHEVTHVRRELEQDPIVAAVVDGLWPALTPEGLLEDLFGQVADRPELAPDLSAADRRALARASGAGWSAADVPLLDEAAELLGVDDTLADARLDARRREELRYAQRVLAASGVQGVSAEDLAQRFAERDSRSLAERASADRTWAYGHLIVDEAQELSPMQWRMLLRRVPSGSLTVVGDVHQTAAAAGTTSWDTLVAAHPRRRWRRVDLSVSYRTPQAVLDAAAPVLRALDPQAPAPVAAREGGEAPWRVASTPGTVTADVVDLARTEVAALDGGHLAVIAPAGRVTELGGALAAALGGTGVSFGVDPDLTAEVVVLTPEQAKGLEFDGVLVADVEEVASGPRGLGALYVAMTRPTTRLGMIHLGPVPDVLADLPLRSPAPGPDPTP</sequence>
<evidence type="ECO:0000256" key="4">
    <source>
        <dbReference type="ARBA" id="ARBA00022840"/>
    </source>
</evidence>
<dbReference type="InterPro" id="IPR027417">
    <property type="entry name" value="P-loop_NTPase"/>
</dbReference>
<dbReference type="Gene3D" id="3.40.50.300">
    <property type="entry name" value="P-loop containing nucleotide triphosphate hydrolases"/>
    <property type="match status" value="3"/>
</dbReference>
<evidence type="ECO:0000256" key="1">
    <source>
        <dbReference type="ARBA" id="ARBA00022741"/>
    </source>
</evidence>
<proteinExistence type="predicted"/>
<keyword evidence="3 5" id="KW-0347">Helicase</keyword>
<dbReference type="SUPFAM" id="SSF52540">
    <property type="entry name" value="P-loop containing nucleoside triphosphate hydrolases"/>
    <property type="match status" value="1"/>
</dbReference>
<evidence type="ECO:0000313" key="9">
    <source>
        <dbReference type="Proteomes" id="UP000504882"/>
    </source>
</evidence>
<feature type="domain" description="UvrD-like helicase ATP-binding" evidence="7">
    <location>
        <begin position="184"/>
        <end position="621"/>
    </location>
</feature>
<keyword evidence="4 5" id="KW-0067">ATP-binding</keyword>
<keyword evidence="2 5" id="KW-0378">Hydrolase</keyword>
<keyword evidence="9" id="KW-1185">Reference proteome</keyword>
<evidence type="ECO:0000259" key="7">
    <source>
        <dbReference type="PROSITE" id="PS51198"/>
    </source>
</evidence>
<evidence type="ECO:0000256" key="2">
    <source>
        <dbReference type="ARBA" id="ARBA00022801"/>
    </source>
</evidence>
<organism evidence="8 9">
    <name type="scientific">Occultella glacieicola</name>
    <dbReference type="NCBI Taxonomy" id="2518684"/>
    <lineage>
        <taxon>Bacteria</taxon>
        <taxon>Bacillati</taxon>
        <taxon>Actinomycetota</taxon>
        <taxon>Actinomycetes</taxon>
        <taxon>Micrococcales</taxon>
        <taxon>Ruaniaceae</taxon>
        <taxon>Occultella</taxon>
    </lineage>
</organism>
<evidence type="ECO:0000313" key="8">
    <source>
        <dbReference type="EMBL" id="TDE99162.1"/>
    </source>
</evidence>
<dbReference type="PANTHER" id="PTHR11070:SF45">
    <property type="entry name" value="DNA 3'-5' HELICASE"/>
    <property type="match status" value="1"/>
</dbReference>
<evidence type="ECO:0000256" key="5">
    <source>
        <dbReference type="PROSITE-ProRule" id="PRU00560"/>
    </source>
</evidence>
<accession>A0ABY2EDA9</accession>
<reference evidence="8 9" key="1">
    <citation type="submission" date="2019-03" db="EMBL/GenBank/DDBJ databases">
        <title>Genomic features of bacteria from cold environments.</title>
        <authorList>
            <person name="Shen L."/>
        </authorList>
    </citation>
    <scope>NUCLEOTIDE SEQUENCE [LARGE SCALE GENOMIC DNA]</scope>
    <source>
        <strain evidence="9">T3246-1</strain>
    </source>
</reference>
<evidence type="ECO:0000256" key="6">
    <source>
        <dbReference type="SAM" id="Coils"/>
    </source>
</evidence>
<protein>
    <submittedName>
        <fullName evidence="8">Helicase</fullName>
    </submittedName>
</protein>
<dbReference type="PANTHER" id="PTHR11070">
    <property type="entry name" value="UVRD / RECB / PCRA DNA HELICASE FAMILY MEMBER"/>
    <property type="match status" value="1"/>
</dbReference>
<gene>
    <name evidence="8" type="ORF">EXU48_01165</name>
</gene>
<keyword evidence="6" id="KW-0175">Coiled coil</keyword>
<feature type="binding site" evidence="5">
    <location>
        <begin position="205"/>
        <end position="212"/>
    </location>
    <ligand>
        <name>ATP</name>
        <dbReference type="ChEBI" id="CHEBI:30616"/>
    </ligand>
</feature>
<dbReference type="InterPro" id="IPR000212">
    <property type="entry name" value="DNA_helicase_UvrD/REP"/>
</dbReference>
<evidence type="ECO:0000256" key="3">
    <source>
        <dbReference type="ARBA" id="ARBA00022806"/>
    </source>
</evidence>
<keyword evidence="1 5" id="KW-0547">Nucleotide-binding</keyword>
<dbReference type="Proteomes" id="UP000504882">
    <property type="component" value="Unassembled WGS sequence"/>
</dbReference>
<dbReference type="PROSITE" id="PS51198">
    <property type="entry name" value="UVRD_HELICASE_ATP_BIND"/>
    <property type="match status" value="1"/>
</dbReference>
<dbReference type="GO" id="GO:0004386">
    <property type="term" value="F:helicase activity"/>
    <property type="evidence" value="ECO:0007669"/>
    <property type="project" value="UniProtKB-KW"/>
</dbReference>
<feature type="coiled-coil region" evidence="6">
    <location>
        <begin position="12"/>
        <end position="43"/>
    </location>
</feature>
<dbReference type="EMBL" id="SMNA01000001">
    <property type="protein sequence ID" value="TDE99162.1"/>
    <property type="molecule type" value="Genomic_DNA"/>
</dbReference>
<comment type="caution">
    <text evidence="8">The sequence shown here is derived from an EMBL/GenBank/DDBJ whole genome shotgun (WGS) entry which is preliminary data.</text>
</comment>